<protein>
    <submittedName>
        <fullName evidence="1">Uncharacterized protein</fullName>
    </submittedName>
</protein>
<dbReference type="eggNOG" id="ENOG502T3D3">
    <property type="taxonomic scope" value="Eukaryota"/>
</dbReference>
<dbReference type="EMBL" id="DS268407">
    <property type="protein sequence ID" value="EFO82387.1"/>
    <property type="molecule type" value="Genomic_DNA"/>
</dbReference>
<organism evidence="2">
    <name type="scientific">Caenorhabditis remanei</name>
    <name type="common">Caenorhabditis vulgaris</name>
    <dbReference type="NCBI Taxonomy" id="31234"/>
    <lineage>
        <taxon>Eukaryota</taxon>
        <taxon>Metazoa</taxon>
        <taxon>Ecdysozoa</taxon>
        <taxon>Nematoda</taxon>
        <taxon>Chromadorea</taxon>
        <taxon>Rhabditida</taxon>
        <taxon>Rhabditina</taxon>
        <taxon>Rhabditomorpha</taxon>
        <taxon>Rhabditoidea</taxon>
        <taxon>Rhabditidae</taxon>
        <taxon>Peloderinae</taxon>
        <taxon>Caenorhabditis</taxon>
    </lineage>
</organism>
<evidence type="ECO:0000313" key="2">
    <source>
        <dbReference type="Proteomes" id="UP000008281"/>
    </source>
</evidence>
<evidence type="ECO:0000313" key="1">
    <source>
        <dbReference type="EMBL" id="EFO82387.1"/>
    </source>
</evidence>
<dbReference type="InParanoid" id="E3LE52"/>
<sequence length="192" mass="21919">MSKEEKSERELQPTHGVVDYASDYRRVVKNESDVIGIFAQLPISEEKREELTKCLQMFSKSFAATWKACNCLVYMEIIESVRADPSKTISVLFDKTSKLMVEDQYDLVSAESSDLLQVANLFIEKYREGADEDALFKSGFGYLSCKLQLVKIKEENNPSILNVAACLAELEEKIIEIYDTLSEMYDFSTVQF</sequence>
<name>E3LE52_CAERE</name>
<dbReference type="Proteomes" id="UP000008281">
    <property type="component" value="Unassembled WGS sequence"/>
</dbReference>
<dbReference type="HOGENOM" id="CLU_1416361_0_0_1"/>
<accession>E3LE52</accession>
<dbReference type="AlphaFoldDB" id="E3LE52"/>
<gene>
    <name evidence="1" type="ORF">CRE_00754</name>
</gene>
<dbReference type="OrthoDB" id="10296621at2759"/>
<reference evidence="1" key="1">
    <citation type="submission" date="2007-07" db="EMBL/GenBank/DDBJ databases">
        <title>PCAP assembly of the Caenorhabditis remanei genome.</title>
        <authorList>
            <consortium name="The Caenorhabditis remanei Sequencing Consortium"/>
            <person name="Wilson R.K."/>
        </authorList>
    </citation>
    <scope>NUCLEOTIDE SEQUENCE [LARGE SCALE GENOMIC DNA]</scope>
    <source>
        <strain evidence="1">PB4641</strain>
    </source>
</reference>
<keyword evidence="2" id="KW-1185">Reference proteome</keyword>
<proteinExistence type="predicted"/>